<evidence type="ECO:0000256" key="3">
    <source>
        <dbReference type="ARBA" id="ARBA00023002"/>
    </source>
</evidence>
<dbReference type="NCBIfam" id="NF005559">
    <property type="entry name" value="PRK07231.1"/>
    <property type="match status" value="1"/>
</dbReference>
<reference evidence="4 5" key="1">
    <citation type="submission" date="2021-10" db="EMBL/GenBank/DDBJ databases">
        <authorList>
            <person name="Criscuolo A."/>
        </authorList>
    </citation>
    <scope>NUCLEOTIDE SEQUENCE [LARGE SCALE GENOMIC DNA]</scope>
    <source>
        <strain evidence="5">CIP 111883</strain>
    </source>
</reference>
<dbReference type="EMBL" id="CAKJTJ010000026">
    <property type="protein sequence ID" value="CAG9622740.1"/>
    <property type="molecule type" value="Genomic_DNA"/>
</dbReference>
<dbReference type="GO" id="GO:0004316">
    <property type="term" value="F:3-oxoacyl-[acyl-carrier-protein] reductase (NADPH) activity"/>
    <property type="evidence" value="ECO:0007669"/>
    <property type="project" value="UniProtKB-EC"/>
</dbReference>
<comment type="similarity">
    <text evidence="1">Belongs to the short-chain dehydrogenases/reductases (SDR) family.</text>
</comment>
<dbReference type="PRINTS" id="PR00081">
    <property type="entry name" value="GDHRDH"/>
</dbReference>
<name>A0ABN8ABZ4_9BACI</name>
<dbReference type="RefSeq" id="WP_230503541.1">
    <property type="nucleotide sequence ID" value="NZ_CAKJTJ010000026.1"/>
</dbReference>
<evidence type="ECO:0000313" key="5">
    <source>
        <dbReference type="Proteomes" id="UP000789833"/>
    </source>
</evidence>
<dbReference type="PROSITE" id="PS00061">
    <property type="entry name" value="ADH_SHORT"/>
    <property type="match status" value="1"/>
</dbReference>
<dbReference type="Gene3D" id="3.40.50.720">
    <property type="entry name" value="NAD(P)-binding Rossmann-like Domain"/>
    <property type="match status" value="1"/>
</dbReference>
<dbReference type="PRINTS" id="PR00080">
    <property type="entry name" value="SDRFAMILY"/>
</dbReference>
<comment type="caution">
    <text evidence="4">The sequence shown here is derived from an EMBL/GenBank/DDBJ whole genome shotgun (WGS) entry which is preliminary data.</text>
</comment>
<dbReference type="Proteomes" id="UP000789833">
    <property type="component" value="Unassembled WGS sequence"/>
</dbReference>
<sequence>MKKIAVITGAAQGLGFAIANELANDHFHVILLDRKKEQLKIATEQLLEQGHQASGIEIDLEHTEKIQDVLSQIAVEHGKIHVLVNNAGINIVKPFDEVTSDNWDKVMNINLKASFFMIQHAAPLMEDSGSIINISSIASNSPRPLSVAYAASKAGMVSLTKTASIVLAPRRIRVNAICPGAMETELLEKMSLEMGDLSGTSPEESLQNYLGAIPLGRISTPSDIAKSVAFLASDNANYITGQSLNVCGGLTVT</sequence>
<dbReference type="InterPro" id="IPR036291">
    <property type="entry name" value="NAD(P)-bd_dom_sf"/>
</dbReference>
<dbReference type="PANTHER" id="PTHR43639:SF1">
    <property type="entry name" value="SHORT-CHAIN DEHYDROGENASE_REDUCTASE FAMILY PROTEIN"/>
    <property type="match status" value="1"/>
</dbReference>
<dbReference type="SUPFAM" id="SSF51735">
    <property type="entry name" value="NAD(P)-binding Rossmann-fold domains"/>
    <property type="match status" value="1"/>
</dbReference>
<comment type="subunit">
    <text evidence="2">Homotetramer.</text>
</comment>
<dbReference type="InterPro" id="IPR020904">
    <property type="entry name" value="Sc_DH/Rdtase_CS"/>
</dbReference>
<gene>
    <name evidence="4" type="primary">fabG_6</name>
    <name evidence="4" type="ORF">BACCIP111883_03531</name>
</gene>
<keyword evidence="5" id="KW-1185">Reference proteome</keyword>
<proteinExistence type="inferred from homology"/>
<accession>A0ABN8ABZ4</accession>
<dbReference type="CDD" id="cd05233">
    <property type="entry name" value="SDR_c"/>
    <property type="match status" value="1"/>
</dbReference>
<evidence type="ECO:0000256" key="2">
    <source>
        <dbReference type="ARBA" id="ARBA00011881"/>
    </source>
</evidence>
<dbReference type="PANTHER" id="PTHR43639">
    <property type="entry name" value="OXIDOREDUCTASE, SHORT-CHAIN DEHYDROGENASE/REDUCTASE FAMILY (AFU_ORTHOLOGUE AFUA_5G02870)"/>
    <property type="match status" value="1"/>
</dbReference>
<evidence type="ECO:0000256" key="1">
    <source>
        <dbReference type="ARBA" id="ARBA00006484"/>
    </source>
</evidence>
<evidence type="ECO:0000313" key="4">
    <source>
        <dbReference type="EMBL" id="CAG9622740.1"/>
    </source>
</evidence>
<protein>
    <submittedName>
        <fullName evidence="4">3-oxoacyl-[acyl-carrier-protein] reductase FabG</fullName>
        <ecNumber evidence="4">1.1.1.100</ecNumber>
    </submittedName>
</protein>
<dbReference type="Pfam" id="PF13561">
    <property type="entry name" value="adh_short_C2"/>
    <property type="match status" value="1"/>
</dbReference>
<dbReference type="NCBIfam" id="NF009466">
    <property type="entry name" value="PRK12826.1-2"/>
    <property type="match status" value="1"/>
</dbReference>
<dbReference type="InterPro" id="IPR002347">
    <property type="entry name" value="SDR_fam"/>
</dbReference>
<organism evidence="4 5">
    <name type="scientific">Sutcliffiella rhizosphaerae</name>
    <dbReference type="NCBI Taxonomy" id="2880967"/>
    <lineage>
        <taxon>Bacteria</taxon>
        <taxon>Bacillati</taxon>
        <taxon>Bacillota</taxon>
        <taxon>Bacilli</taxon>
        <taxon>Bacillales</taxon>
        <taxon>Bacillaceae</taxon>
        <taxon>Sutcliffiella</taxon>
    </lineage>
</organism>
<keyword evidence="3 4" id="KW-0560">Oxidoreductase</keyword>
<dbReference type="EC" id="1.1.1.100" evidence="4"/>